<dbReference type="Gene3D" id="1.25.40.10">
    <property type="entry name" value="Tetratricopeptide repeat domain"/>
    <property type="match status" value="1"/>
</dbReference>
<sequence length="376" mass="40903">MKKLLILAFLAVSLAACAPQAKLTVLRPAEVDTSGITKVAVGPLEVAQMRLVRSVERNGVWKEEALLLSDTQKKSLAQQIRAQVIGQLAKSPSFELVYTDEFAQLENDQKLQDVIGAAGYKVKEAQAVISGKVWVEVDHVDGSDILEQDLSFISGGKGSISISVEKLVWWPYKSIRGNLTLQLKMTQIQPTQVLVVSNESRRFAQRIGGAPLGGFDKLNQIASDLTAGAGDDEDRFNVVQGDQLVLPGFEQLLGSLAGSITTDFARKVAITETQLALPVATGGDPRGKLLVEAGAYEMAIDHLQKLTAQEPKDQDLYNLGLAFEALGEIGLARIQYRQAFEKDQANPLYALGLGRLERNVRERPALKKQLSAKEGK</sequence>
<dbReference type="STRING" id="1817772.A2527_09475"/>
<keyword evidence="1" id="KW-0732">Signal</keyword>
<dbReference type="AlphaFoldDB" id="A0A1F6G7I7"/>
<accession>A0A1F6G7I7</accession>
<dbReference type="InterPro" id="IPR011990">
    <property type="entry name" value="TPR-like_helical_dom_sf"/>
</dbReference>
<evidence type="ECO:0000256" key="1">
    <source>
        <dbReference type="SAM" id="SignalP"/>
    </source>
</evidence>
<evidence type="ECO:0008006" key="4">
    <source>
        <dbReference type="Google" id="ProtNLM"/>
    </source>
</evidence>
<gene>
    <name evidence="2" type="ORF">A2527_09475</name>
</gene>
<proteinExistence type="predicted"/>
<comment type="caution">
    <text evidence="2">The sequence shown here is derived from an EMBL/GenBank/DDBJ whole genome shotgun (WGS) entry which is preliminary data.</text>
</comment>
<reference evidence="2 3" key="1">
    <citation type="journal article" date="2016" name="Nat. Commun.">
        <title>Thousands of microbial genomes shed light on interconnected biogeochemical processes in an aquifer system.</title>
        <authorList>
            <person name="Anantharaman K."/>
            <person name="Brown C.T."/>
            <person name="Hug L.A."/>
            <person name="Sharon I."/>
            <person name="Castelle C.J."/>
            <person name="Probst A.J."/>
            <person name="Thomas B.C."/>
            <person name="Singh A."/>
            <person name="Wilkins M.J."/>
            <person name="Karaoz U."/>
            <person name="Brodie E.L."/>
            <person name="Williams K.H."/>
            <person name="Hubbard S.S."/>
            <person name="Banfield J.F."/>
        </authorList>
    </citation>
    <scope>NUCLEOTIDE SEQUENCE [LARGE SCALE GENOMIC DNA]</scope>
</reference>
<feature type="signal peptide" evidence="1">
    <location>
        <begin position="1"/>
        <end position="18"/>
    </location>
</feature>
<name>A0A1F6G7I7_9PROT</name>
<evidence type="ECO:0000313" key="2">
    <source>
        <dbReference type="EMBL" id="OGG94071.1"/>
    </source>
</evidence>
<dbReference type="EMBL" id="MFNE01000043">
    <property type="protein sequence ID" value="OGG94071.1"/>
    <property type="molecule type" value="Genomic_DNA"/>
</dbReference>
<feature type="chain" id="PRO_5009524523" description="Tetratricopeptide repeat protein" evidence="1">
    <location>
        <begin position="19"/>
        <end position="376"/>
    </location>
</feature>
<protein>
    <recommendedName>
        <fullName evidence="4">Tetratricopeptide repeat protein</fullName>
    </recommendedName>
</protein>
<dbReference type="Proteomes" id="UP000178449">
    <property type="component" value="Unassembled WGS sequence"/>
</dbReference>
<evidence type="ECO:0000313" key="3">
    <source>
        <dbReference type="Proteomes" id="UP000178449"/>
    </source>
</evidence>
<dbReference type="PROSITE" id="PS51257">
    <property type="entry name" value="PROKAR_LIPOPROTEIN"/>
    <property type="match status" value="1"/>
</dbReference>
<dbReference type="SUPFAM" id="SSF48452">
    <property type="entry name" value="TPR-like"/>
    <property type="match status" value="1"/>
</dbReference>
<organism evidence="2 3">
    <name type="scientific">Candidatus Lambdaproteobacteria bacterium RIFOXYD2_FULL_50_16</name>
    <dbReference type="NCBI Taxonomy" id="1817772"/>
    <lineage>
        <taxon>Bacteria</taxon>
        <taxon>Pseudomonadati</taxon>
        <taxon>Pseudomonadota</taxon>
        <taxon>Candidatus Lambdaproteobacteria</taxon>
    </lineage>
</organism>